<dbReference type="RefSeq" id="WP_109305698.1">
    <property type="nucleotide sequence ID" value="NZ_BJUF01000020.1"/>
</dbReference>
<proteinExistence type="predicted"/>
<protein>
    <recommendedName>
        <fullName evidence="3">NYN domain-containing protein</fullName>
    </recommendedName>
</protein>
<dbReference type="Pfam" id="PF05991">
    <property type="entry name" value="NYN_YacP"/>
    <property type="match status" value="1"/>
</dbReference>
<name>A0A2U3AM93_9BACL</name>
<dbReference type="OrthoDB" id="9792160at2"/>
<evidence type="ECO:0008006" key="3">
    <source>
        <dbReference type="Google" id="ProtNLM"/>
    </source>
</evidence>
<dbReference type="EMBL" id="QFVR01000007">
    <property type="protein sequence ID" value="PWI25644.1"/>
    <property type="molecule type" value="Genomic_DNA"/>
</dbReference>
<dbReference type="PANTHER" id="PTHR34547:SF1">
    <property type="entry name" value="YACP-LIKE NYN DOMAIN PROTEIN"/>
    <property type="match status" value="1"/>
</dbReference>
<comment type="caution">
    <text evidence="1">The sequence shown here is derived from an EMBL/GenBank/DDBJ whole genome shotgun (WGS) entry which is preliminary data.</text>
</comment>
<dbReference type="PANTHER" id="PTHR34547">
    <property type="entry name" value="YACP-LIKE NYN DOMAIN PROTEIN"/>
    <property type="match status" value="1"/>
</dbReference>
<gene>
    <name evidence="1" type="ORF">DEX24_06975</name>
</gene>
<dbReference type="AlphaFoldDB" id="A0A2U3AM93"/>
<accession>A0A2U3AM93</accession>
<evidence type="ECO:0000313" key="1">
    <source>
        <dbReference type="EMBL" id="PWI25644.1"/>
    </source>
</evidence>
<dbReference type="CDD" id="cd10912">
    <property type="entry name" value="PIN_YacP-like"/>
    <property type="match status" value="1"/>
</dbReference>
<keyword evidence="2" id="KW-1185">Reference proteome</keyword>
<reference evidence="1 2" key="1">
    <citation type="submission" date="2018-05" db="EMBL/GenBank/DDBJ databases">
        <title>Kurthia sibirica genome sequence.</title>
        <authorList>
            <person name="Maclea K.S."/>
            <person name="Goen A.E."/>
        </authorList>
    </citation>
    <scope>NUCLEOTIDE SEQUENCE [LARGE SCALE GENOMIC DNA]</scope>
    <source>
        <strain evidence="1 2">ATCC 49154</strain>
    </source>
</reference>
<dbReference type="InterPro" id="IPR010298">
    <property type="entry name" value="YacP-like"/>
</dbReference>
<organism evidence="1 2">
    <name type="scientific">Kurthia sibirica</name>
    <dbReference type="NCBI Taxonomy" id="202750"/>
    <lineage>
        <taxon>Bacteria</taxon>
        <taxon>Bacillati</taxon>
        <taxon>Bacillota</taxon>
        <taxon>Bacilli</taxon>
        <taxon>Bacillales</taxon>
        <taxon>Caryophanaceae</taxon>
        <taxon>Kurthia</taxon>
    </lineage>
</organism>
<dbReference type="Proteomes" id="UP000245938">
    <property type="component" value="Unassembled WGS sequence"/>
</dbReference>
<evidence type="ECO:0000313" key="2">
    <source>
        <dbReference type="Proteomes" id="UP000245938"/>
    </source>
</evidence>
<sequence>MDIMLVDGYNIIGAWQELQALKRISLVDARDRLIELMADYQAYSGLRVIVIFDAYLVAGNATKLKKHNVEVIFTKSKETADARIERLSNELMTKRTKIYVATSDMTEQNVIFGNGALRKSAREFEIDVQNVQRGITEKVQETLQQKPSRKIKMTDEVAARLEEIRRGKI</sequence>